<feature type="domain" description="Indole-3-glycerol phosphate synthase" evidence="9">
    <location>
        <begin position="4"/>
        <end position="252"/>
    </location>
</feature>
<comment type="pathway">
    <text evidence="2">Amino-acid biosynthesis; L-tryptophan biosynthesis; L-tryptophan from chorismate: step 4/5.</text>
</comment>
<evidence type="ECO:0000256" key="1">
    <source>
        <dbReference type="ARBA" id="ARBA00001633"/>
    </source>
</evidence>
<name>A0A4U5TNS7_9FLAO</name>
<dbReference type="Pfam" id="PF00218">
    <property type="entry name" value="IGPS"/>
    <property type="match status" value="1"/>
</dbReference>
<dbReference type="RefSeq" id="WP_138932708.1">
    <property type="nucleotide sequence ID" value="NZ_SWMU01000005.1"/>
</dbReference>
<evidence type="ECO:0000256" key="3">
    <source>
        <dbReference type="ARBA" id="ARBA00012362"/>
    </source>
</evidence>
<keyword evidence="7" id="KW-0057">Aromatic amino acid biosynthesis</keyword>
<keyword evidence="11" id="KW-1185">Reference proteome</keyword>
<dbReference type="CDD" id="cd00331">
    <property type="entry name" value="IGPS"/>
    <property type="match status" value="1"/>
</dbReference>
<dbReference type="GO" id="GO:0004425">
    <property type="term" value="F:indole-3-glycerol-phosphate synthase activity"/>
    <property type="evidence" value="ECO:0007669"/>
    <property type="project" value="UniProtKB-EC"/>
</dbReference>
<evidence type="ECO:0000256" key="5">
    <source>
        <dbReference type="ARBA" id="ARBA00022793"/>
    </source>
</evidence>
<evidence type="ECO:0000256" key="2">
    <source>
        <dbReference type="ARBA" id="ARBA00004696"/>
    </source>
</evidence>
<reference evidence="10 11" key="1">
    <citation type="submission" date="2019-04" db="EMBL/GenBank/DDBJ databases">
        <title>Psychroflexus halotolerans sp. nov., isolated from a marine solar saltern.</title>
        <authorList>
            <person name="Feng X."/>
        </authorList>
    </citation>
    <scope>NUCLEOTIDE SEQUENCE [LARGE SCALE GENOMIC DNA]</scope>
    <source>
        <strain evidence="10 11">WDS2C27</strain>
    </source>
</reference>
<proteinExistence type="predicted"/>
<keyword evidence="8 10" id="KW-0456">Lyase</keyword>
<dbReference type="Gene3D" id="3.20.20.70">
    <property type="entry name" value="Aldolase class I"/>
    <property type="match status" value="1"/>
</dbReference>
<dbReference type="InterPro" id="IPR011060">
    <property type="entry name" value="RibuloseP-bd_barrel"/>
</dbReference>
<dbReference type="PANTHER" id="PTHR22854:SF2">
    <property type="entry name" value="INDOLE-3-GLYCEROL-PHOSPHATE SYNTHASE"/>
    <property type="match status" value="1"/>
</dbReference>
<organism evidence="10 11">
    <name type="scientific">Mesohalobacter halotolerans</name>
    <dbReference type="NCBI Taxonomy" id="1883405"/>
    <lineage>
        <taxon>Bacteria</taxon>
        <taxon>Pseudomonadati</taxon>
        <taxon>Bacteroidota</taxon>
        <taxon>Flavobacteriia</taxon>
        <taxon>Flavobacteriales</taxon>
        <taxon>Flavobacteriaceae</taxon>
        <taxon>Mesohalobacter</taxon>
    </lineage>
</organism>
<evidence type="ECO:0000313" key="10">
    <source>
        <dbReference type="EMBL" id="TKS55523.1"/>
    </source>
</evidence>
<evidence type="ECO:0000256" key="6">
    <source>
        <dbReference type="ARBA" id="ARBA00022822"/>
    </source>
</evidence>
<dbReference type="PANTHER" id="PTHR22854">
    <property type="entry name" value="TRYPTOPHAN BIOSYNTHESIS PROTEIN"/>
    <property type="match status" value="1"/>
</dbReference>
<dbReference type="InterPro" id="IPR013798">
    <property type="entry name" value="Indole-3-glycerol_P_synth_dom"/>
</dbReference>
<sequence>MHILDEISAFKKRLLDHKKQAVSIKDLEAMPNFKRHCFALTERLKNSDFGIIAEHKRRSPSKPHLNFKTDVFDVAKTYEVAGVSGMSVLTEQKYFGGSLEDLLLCRSACNLPLLRKDFMVDEYQIIESKAYGADVILLIAACLNPAEVQQFSSLAKQLGMQSILEVHNLEELQQFFCESIDIVGVNNRNLKTFEVDLQISKALIEHIPENVVKISESGLKHPQDILDLSQIGYDGFLLGEHFMTTDNPGLAAQKFIQTLKQN</sequence>
<protein>
    <recommendedName>
        <fullName evidence="3">indole-3-glycerol-phosphate synthase</fullName>
        <ecNumber evidence="3">4.1.1.48</ecNumber>
    </recommendedName>
</protein>
<accession>A0A4U5TNS7</accession>
<dbReference type="FunFam" id="3.20.20.70:FF:000024">
    <property type="entry name" value="Indole-3-glycerol phosphate synthase"/>
    <property type="match status" value="1"/>
</dbReference>
<dbReference type="OrthoDB" id="9804217at2"/>
<dbReference type="Proteomes" id="UP000306552">
    <property type="component" value="Unassembled WGS sequence"/>
</dbReference>
<evidence type="ECO:0000256" key="8">
    <source>
        <dbReference type="ARBA" id="ARBA00023239"/>
    </source>
</evidence>
<dbReference type="NCBIfam" id="NF001377">
    <property type="entry name" value="PRK00278.2-4"/>
    <property type="match status" value="1"/>
</dbReference>
<comment type="catalytic activity">
    <reaction evidence="1">
        <text>1-(2-carboxyphenylamino)-1-deoxy-D-ribulose 5-phosphate + H(+) = (1S,2R)-1-C-(indol-3-yl)glycerol 3-phosphate + CO2 + H2O</text>
        <dbReference type="Rhea" id="RHEA:23476"/>
        <dbReference type="ChEBI" id="CHEBI:15377"/>
        <dbReference type="ChEBI" id="CHEBI:15378"/>
        <dbReference type="ChEBI" id="CHEBI:16526"/>
        <dbReference type="ChEBI" id="CHEBI:58613"/>
        <dbReference type="ChEBI" id="CHEBI:58866"/>
        <dbReference type="EC" id="4.1.1.48"/>
    </reaction>
</comment>
<gene>
    <name evidence="10" type="primary">trpC</name>
    <name evidence="10" type="ORF">FCN74_11255</name>
</gene>
<dbReference type="AlphaFoldDB" id="A0A4U5TNS7"/>
<dbReference type="GO" id="GO:0000162">
    <property type="term" value="P:L-tryptophan biosynthetic process"/>
    <property type="evidence" value="ECO:0007669"/>
    <property type="project" value="UniProtKB-UniPathway"/>
</dbReference>
<evidence type="ECO:0000313" key="11">
    <source>
        <dbReference type="Proteomes" id="UP000306552"/>
    </source>
</evidence>
<comment type="caution">
    <text evidence="10">The sequence shown here is derived from an EMBL/GenBank/DDBJ whole genome shotgun (WGS) entry which is preliminary data.</text>
</comment>
<dbReference type="UniPathway" id="UPA00035">
    <property type="reaction ID" value="UER00043"/>
</dbReference>
<dbReference type="InterPro" id="IPR045186">
    <property type="entry name" value="Indole-3-glycerol_P_synth"/>
</dbReference>
<evidence type="ECO:0000256" key="4">
    <source>
        <dbReference type="ARBA" id="ARBA00022605"/>
    </source>
</evidence>
<keyword evidence="4" id="KW-0028">Amino-acid biosynthesis</keyword>
<keyword evidence="5" id="KW-0210">Decarboxylase</keyword>
<dbReference type="EMBL" id="SWMU01000005">
    <property type="protein sequence ID" value="TKS55523.1"/>
    <property type="molecule type" value="Genomic_DNA"/>
</dbReference>
<dbReference type="SUPFAM" id="SSF51366">
    <property type="entry name" value="Ribulose-phoshate binding barrel"/>
    <property type="match status" value="1"/>
</dbReference>
<keyword evidence="6" id="KW-0822">Tryptophan biosynthesis</keyword>
<evidence type="ECO:0000259" key="9">
    <source>
        <dbReference type="Pfam" id="PF00218"/>
    </source>
</evidence>
<dbReference type="GO" id="GO:0004640">
    <property type="term" value="F:phosphoribosylanthranilate isomerase activity"/>
    <property type="evidence" value="ECO:0007669"/>
    <property type="project" value="TreeGrafter"/>
</dbReference>
<dbReference type="EC" id="4.1.1.48" evidence="3"/>
<dbReference type="InterPro" id="IPR013785">
    <property type="entry name" value="Aldolase_TIM"/>
</dbReference>
<evidence type="ECO:0000256" key="7">
    <source>
        <dbReference type="ARBA" id="ARBA00023141"/>
    </source>
</evidence>